<dbReference type="EMBL" id="PIPT01000011">
    <property type="protein sequence ID" value="RUO46003.1"/>
    <property type="molecule type" value="Genomic_DNA"/>
</dbReference>
<evidence type="ECO:0000313" key="2">
    <source>
        <dbReference type="EMBL" id="RUO46003.1"/>
    </source>
</evidence>
<gene>
    <name evidence="2" type="ORF">CWE21_12750</name>
</gene>
<dbReference type="OrthoDB" id="583175at2"/>
<accession>A0A432XB95</accession>
<reference evidence="3" key="1">
    <citation type="journal article" date="2018" name="Front. Microbiol.">
        <title>Genome-Based Analysis Reveals the Taxonomy and Diversity of the Family Idiomarinaceae.</title>
        <authorList>
            <person name="Liu Y."/>
            <person name="Lai Q."/>
            <person name="Shao Z."/>
        </authorList>
    </citation>
    <scope>NUCLEOTIDE SEQUENCE [LARGE SCALE GENOMIC DNA]</scope>
    <source>
        <strain evidence="3">SW15</strain>
    </source>
</reference>
<organism evidence="2 3">
    <name type="scientific">Pseudidiomarina aquimaris</name>
    <dbReference type="NCBI Taxonomy" id="641841"/>
    <lineage>
        <taxon>Bacteria</taxon>
        <taxon>Pseudomonadati</taxon>
        <taxon>Pseudomonadota</taxon>
        <taxon>Gammaproteobacteria</taxon>
        <taxon>Alteromonadales</taxon>
        <taxon>Idiomarinaceae</taxon>
        <taxon>Pseudidiomarina</taxon>
    </lineage>
</organism>
<evidence type="ECO:0000256" key="1">
    <source>
        <dbReference type="SAM" id="SignalP"/>
    </source>
</evidence>
<protein>
    <recommendedName>
        <fullName evidence="4">Lipoprotein</fullName>
    </recommendedName>
</protein>
<evidence type="ECO:0000313" key="3">
    <source>
        <dbReference type="Proteomes" id="UP000286678"/>
    </source>
</evidence>
<feature type="signal peptide" evidence="1">
    <location>
        <begin position="1"/>
        <end position="18"/>
    </location>
</feature>
<dbReference type="RefSeq" id="WP_126834820.1">
    <property type="nucleotide sequence ID" value="NZ_PIPT01000011.1"/>
</dbReference>
<evidence type="ECO:0008006" key="4">
    <source>
        <dbReference type="Google" id="ProtNLM"/>
    </source>
</evidence>
<dbReference type="AlphaFoldDB" id="A0A432XB95"/>
<keyword evidence="1" id="KW-0732">Signal</keyword>
<feature type="chain" id="PRO_5019162246" description="Lipoprotein" evidence="1">
    <location>
        <begin position="19"/>
        <end position="113"/>
    </location>
</feature>
<sequence>MKKYLAILILAFAGLAGCSQPVPNDKLDYVGEWRSPEMYLLILADGTVAYERLKDGGKVSINGPMKGFKGNNFEVGIGLFATTFEVSQPPYLENGKWYMVVDGVKLKKSLEEL</sequence>
<keyword evidence="3" id="KW-1185">Reference proteome</keyword>
<comment type="caution">
    <text evidence="2">The sequence shown here is derived from an EMBL/GenBank/DDBJ whole genome shotgun (WGS) entry which is preliminary data.</text>
</comment>
<dbReference type="PROSITE" id="PS51257">
    <property type="entry name" value="PROKAR_LIPOPROTEIN"/>
    <property type="match status" value="1"/>
</dbReference>
<dbReference type="Proteomes" id="UP000286678">
    <property type="component" value="Unassembled WGS sequence"/>
</dbReference>
<name>A0A432XB95_9GAMM</name>
<proteinExistence type="predicted"/>